<dbReference type="AlphaFoldDB" id="S8A2B6"/>
<keyword evidence="4 5" id="KW-0472">Membrane</keyword>
<keyword evidence="2 5" id="KW-0812">Transmembrane</keyword>
<dbReference type="PROSITE" id="PS50895">
    <property type="entry name" value="SURF1"/>
    <property type="match status" value="1"/>
</dbReference>
<comment type="caution">
    <text evidence="6">The sequence shown here is derived from an EMBL/GenBank/DDBJ whole genome shotgun (WGS) entry which is preliminary data.</text>
</comment>
<comment type="similarity">
    <text evidence="5">Belongs to the SURF1 family.</text>
</comment>
<dbReference type="GO" id="GO:0005743">
    <property type="term" value="C:mitochondrial inner membrane"/>
    <property type="evidence" value="ECO:0007669"/>
    <property type="project" value="UniProtKB-SubCell"/>
</dbReference>
<dbReference type="OMA" id="WYSRDVA"/>
<reference evidence="7" key="2">
    <citation type="submission" date="2013-04" db="EMBL/GenBank/DDBJ databases">
        <title>Genomic mechanisms accounting for the adaptation to parasitism in nematode-trapping fungi.</title>
        <authorList>
            <person name="Ahren D.G."/>
        </authorList>
    </citation>
    <scope>NUCLEOTIDE SEQUENCE [LARGE SCALE GENOMIC DNA]</scope>
    <source>
        <strain evidence="7">CBS 200.50</strain>
    </source>
</reference>
<evidence type="ECO:0000256" key="2">
    <source>
        <dbReference type="ARBA" id="ARBA00022692"/>
    </source>
</evidence>
<feature type="transmembrane region" description="Helical" evidence="5">
    <location>
        <begin position="88"/>
        <end position="110"/>
    </location>
</feature>
<keyword evidence="3 5" id="KW-1133">Transmembrane helix</keyword>
<keyword evidence="5" id="KW-0999">Mitochondrion inner membrane</keyword>
<evidence type="ECO:0000313" key="7">
    <source>
        <dbReference type="Proteomes" id="UP000015100"/>
    </source>
</evidence>
<dbReference type="Proteomes" id="UP000015100">
    <property type="component" value="Unassembled WGS sequence"/>
</dbReference>
<dbReference type="PANTHER" id="PTHR23427">
    <property type="entry name" value="SURFEIT LOCUS PROTEIN"/>
    <property type="match status" value="1"/>
</dbReference>
<dbReference type="HOGENOM" id="CLU_047737_3_0_1"/>
<dbReference type="InterPro" id="IPR002994">
    <property type="entry name" value="Surf1/Shy1"/>
</dbReference>
<proteinExistence type="inferred from homology"/>
<evidence type="ECO:0000256" key="5">
    <source>
        <dbReference type="RuleBase" id="RU363076"/>
    </source>
</evidence>
<keyword evidence="5" id="KW-0496">Mitochondrion</keyword>
<dbReference type="PANTHER" id="PTHR23427:SF2">
    <property type="entry name" value="SURFEIT LOCUS PROTEIN 1"/>
    <property type="match status" value="1"/>
</dbReference>
<dbReference type="InterPro" id="IPR045214">
    <property type="entry name" value="Surf1/Surf4"/>
</dbReference>
<reference evidence="6 7" key="1">
    <citation type="journal article" date="2013" name="PLoS Genet.">
        <title>Genomic mechanisms accounting for the adaptation to parasitism in nematode-trapping fungi.</title>
        <authorList>
            <person name="Meerupati T."/>
            <person name="Andersson K.M."/>
            <person name="Friman E."/>
            <person name="Kumar D."/>
            <person name="Tunlid A."/>
            <person name="Ahren D."/>
        </authorList>
    </citation>
    <scope>NUCLEOTIDE SEQUENCE [LARGE SCALE GENOMIC DNA]</scope>
    <source>
        <strain evidence="6 7">CBS 200.50</strain>
    </source>
</reference>
<sequence length="340" mass="38824">MAASMAPRVPLLLWRGPSSLLRQSTLTPRRTVCPSCSRRIASFLPSRPFQAPRRHYSVPRPQPGDDPAFTSLLDQPVRLVRTNRRHRPLGLVILALIPLTAFALGTWQIYRLEWKTALIARSEDRLTRPPLPLPPSLDVSALPDFDYRRIVARGILRHDKEILIGPRLRDGNNGYVVITPLDRSLDNASTILVNRGWIPKELADKRKRYKAGGERALPSNEILVEGLLREAPKKNMFTPDNQPEKGQWYFPDVKEMAAWVGSQEVLVEETMDHTILGIMDRESKGIPIGRVPEVGLKNNHFQYIVTWYSLGIATSIMFYLVIRRPPREITKKVRLQKDWA</sequence>
<evidence type="ECO:0000256" key="1">
    <source>
        <dbReference type="ARBA" id="ARBA00004370"/>
    </source>
</evidence>
<organism evidence="6 7">
    <name type="scientific">Dactylellina haptotyla (strain CBS 200.50)</name>
    <name type="common">Nematode-trapping fungus</name>
    <name type="synonym">Monacrosporium haptotylum</name>
    <dbReference type="NCBI Taxonomy" id="1284197"/>
    <lineage>
        <taxon>Eukaryota</taxon>
        <taxon>Fungi</taxon>
        <taxon>Dikarya</taxon>
        <taxon>Ascomycota</taxon>
        <taxon>Pezizomycotina</taxon>
        <taxon>Orbiliomycetes</taxon>
        <taxon>Orbiliales</taxon>
        <taxon>Orbiliaceae</taxon>
        <taxon>Dactylellina</taxon>
    </lineage>
</organism>
<evidence type="ECO:0000256" key="4">
    <source>
        <dbReference type="ARBA" id="ARBA00023136"/>
    </source>
</evidence>
<gene>
    <name evidence="6" type="ORF">H072_9643</name>
</gene>
<dbReference type="EMBL" id="AQGS01000823">
    <property type="protein sequence ID" value="EPS36839.1"/>
    <property type="molecule type" value="Genomic_DNA"/>
</dbReference>
<name>S8A2B6_DACHA</name>
<keyword evidence="7" id="KW-1185">Reference proteome</keyword>
<dbReference type="GO" id="GO:0033617">
    <property type="term" value="P:mitochondrial respiratory chain complex IV assembly"/>
    <property type="evidence" value="ECO:0007669"/>
    <property type="project" value="TreeGrafter"/>
</dbReference>
<dbReference type="Pfam" id="PF02104">
    <property type="entry name" value="SURF1"/>
    <property type="match status" value="1"/>
</dbReference>
<dbReference type="eggNOG" id="KOG1563">
    <property type="taxonomic scope" value="Eukaryota"/>
</dbReference>
<feature type="transmembrane region" description="Helical" evidence="5">
    <location>
        <begin position="301"/>
        <end position="322"/>
    </location>
</feature>
<dbReference type="STRING" id="1284197.S8A2B6"/>
<protein>
    <recommendedName>
        <fullName evidence="5">SURF1-like protein</fullName>
    </recommendedName>
</protein>
<accession>S8A2B6</accession>
<comment type="function">
    <text evidence="5">Probably involved in the biogenesis of the COX complex.</text>
</comment>
<comment type="subcellular location">
    <subcellularLocation>
        <location evidence="1">Membrane</location>
    </subcellularLocation>
    <subcellularLocation>
        <location evidence="5">Mitochondrion inner membrane</location>
        <topology evidence="5">Multi-pass membrane protein</topology>
    </subcellularLocation>
</comment>
<evidence type="ECO:0000313" key="6">
    <source>
        <dbReference type="EMBL" id="EPS36839.1"/>
    </source>
</evidence>
<evidence type="ECO:0000256" key="3">
    <source>
        <dbReference type="ARBA" id="ARBA00022989"/>
    </source>
</evidence>
<dbReference type="OrthoDB" id="10040024at2759"/>
<dbReference type="CDD" id="cd06662">
    <property type="entry name" value="SURF1"/>
    <property type="match status" value="1"/>
</dbReference>